<keyword evidence="3 7" id="KW-0813">Transport</keyword>
<dbReference type="AlphaFoldDB" id="A0A7G8PAR2"/>
<accession>A0A7G8PAR2</accession>
<evidence type="ECO:0000256" key="7">
    <source>
        <dbReference type="PIRNR" id="PIRNR002744"/>
    </source>
</evidence>
<evidence type="ECO:0000256" key="6">
    <source>
        <dbReference type="ARBA" id="ARBA00023136"/>
    </source>
</evidence>
<evidence type="ECO:0000313" key="9">
    <source>
        <dbReference type="EMBL" id="QNJ91428.1"/>
    </source>
</evidence>
<comment type="similarity">
    <text evidence="2 7">Belongs to the purine-cytosine permease (2.A.39) family.</text>
</comment>
<dbReference type="Proteomes" id="UP000515498">
    <property type="component" value="Chromosome"/>
</dbReference>
<evidence type="ECO:0000256" key="3">
    <source>
        <dbReference type="ARBA" id="ARBA00022448"/>
    </source>
</evidence>
<feature type="transmembrane region" description="Helical" evidence="8">
    <location>
        <begin position="186"/>
        <end position="203"/>
    </location>
</feature>
<gene>
    <name evidence="9" type="ORF">HZU40_24985</name>
</gene>
<dbReference type="RefSeq" id="WP_187096168.1">
    <property type="nucleotide sequence ID" value="NZ_CP059894.1"/>
</dbReference>
<dbReference type="GO" id="GO:0022857">
    <property type="term" value="F:transmembrane transporter activity"/>
    <property type="evidence" value="ECO:0007669"/>
    <property type="project" value="InterPro"/>
</dbReference>
<feature type="transmembrane region" description="Helical" evidence="8">
    <location>
        <begin position="215"/>
        <end position="233"/>
    </location>
</feature>
<proteinExistence type="inferred from homology"/>
<name>A0A7G8PAR2_9MYCO</name>
<dbReference type="EMBL" id="CP059894">
    <property type="protein sequence ID" value="QNJ91428.1"/>
    <property type="molecule type" value="Genomic_DNA"/>
</dbReference>
<evidence type="ECO:0000256" key="5">
    <source>
        <dbReference type="ARBA" id="ARBA00022989"/>
    </source>
</evidence>
<reference evidence="9 10" key="1">
    <citation type="submission" date="2020-07" db="EMBL/GenBank/DDBJ databases">
        <title>Draft genome sequence of four isobutane-metabolizing strains capable of cometabolically degrading diverse ether contaminants.</title>
        <authorList>
            <person name="Chen W."/>
            <person name="Faulkner N."/>
            <person name="Smith C."/>
            <person name="Hyman M."/>
        </authorList>
    </citation>
    <scope>NUCLEOTIDE SEQUENCE [LARGE SCALE GENOMIC DNA]</scope>
    <source>
        <strain evidence="9 10">2A</strain>
    </source>
</reference>
<dbReference type="KEGG" id="mflu:HZU40_24985"/>
<feature type="transmembrane region" description="Helical" evidence="8">
    <location>
        <begin position="46"/>
        <end position="71"/>
    </location>
</feature>
<dbReference type="InterPro" id="IPR026030">
    <property type="entry name" value="Pur-cyt_permease_Fcy2/21/22"/>
</dbReference>
<feature type="transmembrane region" description="Helical" evidence="8">
    <location>
        <begin position="295"/>
        <end position="315"/>
    </location>
</feature>
<dbReference type="PANTHER" id="PTHR31806:SF1">
    <property type="entry name" value="PURINE-CYTOSINE PERMEASE FCY2-RELATED"/>
    <property type="match status" value="1"/>
</dbReference>
<evidence type="ECO:0000256" key="8">
    <source>
        <dbReference type="SAM" id="Phobius"/>
    </source>
</evidence>
<feature type="transmembrane region" description="Helical" evidence="8">
    <location>
        <begin position="401"/>
        <end position="421"/>
    </location>
</feature>
<keyword evidence="4 8" id="KW-0812">Transmembrane</keyword>
<feature type="transmembrane region" description="Helical" evidence="8">
    <location>
        <begin position="433"/>
        <end position="455"/>
    </location>
</feature>
<keyword evidence="5 8" id="KW-1133">Transmembrane helix</keyword>
<evidence type="ECO:0000313" key="10">
    <source>
        <dbReference type="Proteomes" id="UP000515498"/>
    </source>
</evidence>
<evidence type="ECO:0000256" key="1">
    <source>
        <dbReference type="ARBA" id="ARBA00004141"/>
    </source>
</evidence>
<dbReference type="GO" id="GO:0005886">
    <property type="term" value="C:plasma membrane"/>
    <property type="evidence" value="ECO:0007669"/>
    <property type="project" value="TreeGrafter"/>
</dbReference>
<protein>
    <submittedName>
        <fullName evidence="9">Cytosine permease</fullName>
    </submittedName>
</protein>
<feature type="transmembrane region" description="Helical" evidence="8">
    <location>
        <begin position="364"/>
        <end position="381"/>
    </location>
</feature>
<organism evidence="9 10">
    <name type="scientific">Mycolicibacterium fluoranthenivorans</name>
    <dbReference type="NCBI Taxonomy" id="258505"/>
    <lineage>
        <taxon>Bacteria</taxon>
        <taxon>Bacillati</taxon>
        <taxon>Actinomycetota</taxon>
        <taxon>Actinomycetes</taxon>
        <taxon>Mycobacteriales</taxon>
        <taxon>Mycobacteriaceae</taxon>
        <taxon>Mycolicibacterium</taxon>
    </lineage>
</organism>
<feature type="transmembrane region" description="Helical" evidence="8">
    <location>
        <begin position="156"/>
        <end position="174"/>
    </location>
</feature>
<evidence type="ECO:0000256" key="2">
    <source>
        <dbReference type="ARBA" id="ARBA00008974"/>
    </source>
</evidence>
<feature type="transmembrane region" description="Helical" evidence="8">
    <location>
        <begin position="253"/>
        <end position="275"/>
    </location>
</feature>
<dbReference type="Gene3D" id="1.10.4160.10">
    <property type="entry name" value="Hydantoin permease"/>
    <property type="match status" value="1"/>
</dbReference>
<comment type="subcellular location">
    <subcellularLocation>
        <location evidence="1">Membrane</location>
        <topology evidence="1">Multi-pass membrane protein</topology>
    </subcellularLocation>
</comment>
<dbReference type="InterPro" id="IPR001248">
    <property type="entry name" value="Pur-cyt_permease"/>
</dbReference>
<feature type="transmembrane region" description="Helical" evidence="8">
    <location>
        <begin position="336"/>
        <end position="358"/>
    </location>
</feature>
<keyword evidence="6 7" id="KW-0472">Membrane</keyword>
<sequence length="462" mass="48223">MAIDLERTVSQAGVGVIGKGSRVIERHGIDRIPDDERRGTPRQVGLMWSGVVLNVQVVVYGALLVTFGLNIWQCVAAIVIGNLTWIVAGLCSLAGPAAGTTTFTVNRVPFGRLGNRPLAFFNWVMQLGYEVLDLVLMTLAVTALFGLGGITLSNSATVTIVLVLAVIQSVLPIVGHAAITRVLRTLIVPFGALFLMLAWLTAGRLHLQVTPPADWAVFLGGIALAASGSGLGWSPNAADYSRYLPAAVSRRGLVGWVLVGGGVPQSLLMLLGVAVASVVPSATDPVGGLPTAYPVWFVIPYLVLLVVQMIALNAVDLYSSGVTLQAIGIRVSRWQAVALDGVICAVVGLLVVLSGSFMAFVSNFLLFMIVWLAPWAGVFVVDHLMRKGRYDPVVLEGGGRAFAPAGIAAQAAGMIAALLWINTTVFVGPLASAAGGADLSAPAGFGVAALTYLLLARRGATR</sequence>
<feature type="transmembrane region" description="Helical" evidence="8">
    <location>
        <begin position="127"/>
        <end position="150"/>
    </location>
</feature>
<evidence type="ECO:0000256" key="4">
    <source>
        <dbReference type="ARBA" id="ARBA00022692"/>
    </source>
</evidence>
<dbReference type="PIRSF" id="PIRSF002744">
    <property type="entry name" value="Pur-cyt_permease"/>
    <property type="match status" value="1"/>
</dbReference>
<dbReference type="Pfam" id="PF02133">
    <property type="entry name" value="Transp_cyt_pur"/>
    <property type="match status" value="1"/>
</dbReference>
<dbReference type="PANTHER" id="PTHR31806">
    <property type="entry name" value="PURINE-CYTOSINE PERMEASE FCY2-RELATED"/>
    <property type="match status" value="1"/>
</dbReference>
<feature type="transmembrane region" description="Helical" evidence="8">
    <location>
        <begin position="83"/>
        <end position="106"/>
    </location>
</feature>